<dbReference type="SUPFAM" id="SSF52047">
    <property type="entry name" value="RNI-like"/>
    <property type="match status" value="1"/>
</dbReference>
<keyword evidence="2" id="KW-1185">Reference proteome</keyword>
<organism evidence="1 2">
    <name type="scientific">Daphnia pulex</name>
    <name type="common">Water flea</name>
    <dbReference type="NCBI Taxonomy" id="6669"/>
    <lineage>
        <taxon>Eukaryota</taxon>
        <taxon>Metazoa</taxon>
        <taxon>Ecdysozoa</taxon>
        <taxon>Arthropoda</taxon>
        <taxon>Crustacea</taxon>
        <taxon>Branchiopoda</taxon>
        <taxon>Diplostraca</taxon>
        <taxon>Cladocera</taxon>
        <taxon>Anomopoda</taxon>
        <taxon>Daphniidae</taxon>
        <taxon>Daphnia</taxon>
    </lineage>
</organism>
<gene>
    <name evidence="1" type="ORF">DAPPUDRAFT_310442</name>
</gene>
<protein>
    <submittedName>
        <fullName evidence="1">Uncharacterized protein</fullName>
    </submittedName>
</protein>
<evidence type="ECO:0000313" key="1">
    <source>
        <dbReference type="EMBL" id="EFX89392.1"/>
    </source>
</evidence>
<dbReference type="GO" id="GO:0031146">
    <property type="term" value="P:SCF-dependent proteasomal ubiquitin-dependent protein catabolic process"/>
    <property type="evidence" value="ECO:0000318"/>
    <property type="project" value="GO_Central"/>
</dbReference>
<dbReference type="PANTHER" id="PTHR13318:SF260">
    <property type="entry name" value="LEUCINE-RICH REPEAT CONTAINING PROTEIN"/>
    <property type="match status" value="1"/>
</dbReference>
<accession>E9FTN3</accession>
<dbReference type="PANTHER" id="PTHR13318">
    <property type="entry name" value="PARTNER OF PAIRED, ISOFORM B-RELATED"/>
    <property type="match status" value="1"/>
</dbReference>
<dbReference type="OrthoDB" id="6337113at2759"/>
<proteinExistence type="predicted"/>
<dbReference type="Proteomes" id="UP000000305">
    <property type="component" value="Unassembled WGS sequence"/>
</dbReference>
<dbReference type="KEGG" id="dpx:DAPPUDRAFT_310442"/>
<dbReference type="Gene3D" id="3.80.10.10">
    <property type="entry name" value="Ribonuclease Inhibitor"/>
    <property type="match status" value="2"/>
</dbReference>
<dbReference type="AlphaFoldDB" id="E9FTN3"/>
<dbReference type="EMBL" id="GL732524">
    <property type="protein sequence ID" value="EFX89392.1"/>
    <property type="molecule type" value="Genomic_DNA"/>
</dbReference>
<dbReference type="HOGENOM" id="CLU_502751_0_0_1"/>
<evidence type="ECO:0000313" key="2">
    <source>
        <dbReference type="Proteomes" id="UP000000305"/>
    </source>
</evidence>
<dbReference type="GO" id="GO:0019005">
    <property type="term" value="C:SCF ubiquitin ligase complex"/>
    <property type="evidence" value="ECO:0000318"/>
    <property type="project" value="GO_Central"/>
</dbReference>
<name>E9FTN3_DAPPU</name>
<reference evidence="1 2" key="1">
    <citation type="journal article" date="2011" name="Science">
        <title>The ecoresponsive genome of Daphnia pulex.</title>
        <authorList>
            <person name="Colbourne J.K."/>
            <person name="Pfrender M.E."/>
            <person name="Gilbert D."/>
            <person name="Thomas W.K."/>
            <person name="Tucker A."/>
            <person name="Oakley T.H."/>
            <person name="Tokishita S."/>
            <person name="Aerts A."/>
            <person name="Arnold G.J."/>
            <person name="Basu M.K."/>
            <person name="Bauer D.J."/>
            <person name="Caceres C.E."/>
            <person name="Carmel L."/>
            <person name="Casola C."/>
            <person name="Choi J.H."/>
            <person name="Detter J.C."/>
            <person name="Dong Q."/>
            <person name="Dusheyko S."/>
            <person name="Eads B.D."/>
            <person name="Frohlich T."/>
            <person name="Geiler-Samerotte K.A."/>
            <person name="Gerlach D."/>
            <person name="Hatcher P."/>
            <person name="Jogdeo S."/>
            <person name="Krijgsveld J."/>
            <person name="Kriventseva E.V."/>
            <person name="Kultz D."/>
            <person name="Laforsch C."/>
            <person name="Lindquist E."/>
            <person name="Lopez J."/>
            <person name="Manak J.R."/>
            <person name="Muller J."/>
            <person name="Pangilinan J."/>
            <person name="Patwardhan R.P."/>
            <person name="Pitluck S."/>
            <person name="Pritham E.J."/>
            <person name="Rechtsteiner A."/>
            <person name="Rho M."/>
            <person name="Rogozin I.B."/>
            <person name="Sakarya O."/>
            <person name="Salamov A."/>
            <person name="Schaack S."/>
            <person name="Shapiro H."/>
            <person name="Shiga Y."/>
            <person name="Skalitzky C."/>
            <person name="Smith Z."/>
            <person name="Souvorov A."/>
            <person name="Sung W."/>
            <person name="Tang Z."/>
            <person name="Tsuchiya D."/>
            <person name="Tu H."/>
            <person name="Vos H."/>
            <person name="Wang M."/>
            <person name="Wolf Y.I."/>
            <person name="Yamagata H."/>
            <person name="Yamada T."/>
            <person name="Ye Y."/>
            <person name="Shaw J.R."/>
            <person name="Andrews J."/>
            <person name="Crease T.J."/>
            <person name="Tang H."/>
            <person name="Lucas S.M."/>
            <person name="Robertson H.M."/>
            <person name="Bork P."/>
            <person name="Koonin E.V."/>
            <person name="Zdobnov E.M."/>
            <person name="Grigoriev I.V."/>
            <person name="Lynch M."/>
            <person name="Boore J.L."/>
        </authorList>
    </citation>
    <scope>NUCLEOTIDE SEQUENCE [LARGE SCALE GENOMIC DNA]</scope>
</reference>
<dbReference type="InParanoid" id="E9FTN3"/>
<sequence>MPKHLVSNSHSQFTEDGNGTFDPPSLVKISARFLAANNMCLLVPIKVPENKSPRSKQGHESTGRFKSQLFRISRRKSSKKFSTEHRHALPPSMLEMVWQEALCLQQGIDYDDVYRFLNETRLYLDLRHCKSPVKNGQKDGRSSLTKLLNQIPQYSPNLTHLNLSYQQHLPDDFSFLSQLVQLESLKCDYVTEFDCKKIQSVADSVAPLHYFKILSLRGCFYVEDDALGYLCRKLQRLEVLDLRETQPDSWNFLAHARHFRLLQHGHLLNGLSQLFRESEYDYTDALPIYQNEHVKYEPDGHPLLITYHLHIVFPHLVKLELLQICFQSQSLESIRQLASLKELTLTADRMMAAEESLMGVMDSCGSNLELLRLSKFSWAMPLEIVAQRCPNLKTLRLEHCRFRPSDDSSSTSFQQASHPQQPYWNQLEHLELTAVPVRMDSMADWVLLMPASLQRCVLCFVGNVNIDDRFLELLPSIGMKYLALIGARQLTDKGVENLIVRFRHQQGSKNKLVISDCNHQIRQRRAELEQIARDNRVHLFLH</sequence>
<dbReference type="InterPro" id="IPR032675">
    <property type="entry name" value="LRR_dom_sf"/>
</dbReference>